<sequence>MDIKISQCIGDEIMNECAFNTTDPIYIEYHDYYWGQPIYDSKELFKLMALESQHAGLSWLTILKKKESYEQAFYNFEPQFIAHMTEQDIDYLMKFPNIIHNRKKLEAIVSQAKGYLKIEKDYGSFSKFLWSYVNHQPINMGYKKPRDRKKVDQRATQLSKDLKAYGFKFLGPVTVFSFLEAAGLYDSHLEGCPFKPNHE</sequence>
<evidence type="ECO:0000313" key="1">
    <source>
        <dbReference type="EMBL" id="ETJ18382.1"/>
    </source>
</evidence>
<gene>
    <name evidence="1" type="ORF">Q604_UNBC18635G0007</name>
</gene>
<accession>W1WJJ9</accession>
<dbReference type="PANTHER" id="PTHR30037">
    <property type="entry name" value="DNA-3-METHYLADENINE GLYCOSYLASE 1"/>
    <property type="match status" value="1"/>
</dbReference>
<dbReference type="SUPFAM" id="SSF48150">
    <property type="entry name" value="DNA-glycosylase"/>
    <property type="match status" value="1"/>
</dbReference>
<dbReference type="EMBL" id="AZMM01018635">
    <property type="protein sequence ID" value="ETJ18382.1"/>
    <property type="molecule type" value="Genomic_DNA"/>
</dbReference>
<dbReference type="PANTHER" id="PTHR30037:SF4">
    <property type="entry name" value="DNA-3-METHYLADENINE GLYCOSYLASE I"/>
    <property type="match status" value="1"/>
</dbReference>
<dbReference type="InterPro" id="IPR052891">
    <property type="entry name" value="DNA-3mA_glycosylase"/>
</dbReference>
<dbReference type="InterPro" id="IPR011257">
    <property type="entry name" value="DNA_glycosylase"/>
</dbReference>
<organism evidence="1">
    <name type="scientific">human gut metagenome</name>
    <dbReference type="NCBI Taxonomy" id="408170"/>
    <lineage>
        <taxon>unclassified sequences</taxon>
        <taxon>metagenomes</taxon>
        <taxon>organismal metagenomes</taxon>
    </lineage>
</organism>
<name>W1WJJ9_9ZZZZ</name>
<dbReference type="AlphaFoldDB" id="W1WJJ9"/>
<protein>
    <submittedName>
        <fullName evidence="1">DNA-3-methyladenine glycosylase I</fullName>
    </submittedName>
</protein>
<dbReference type="Gene3D" id="1.10.340.30">
    <property type="entry name" value="Hypothetical protein, domain 2"/>
    <property type="match status" value="1"/>
</dbReference>
<proteinExistence type="predicted"/>
<dbReference type="GO" id="GO:0006284">
    <property type="term" value="P:base-excision repair"/>
    <property type="evidence" value="ECO:0007669"/>
    <property type="project" value="InterPro"/>
</dbReference>
<dbReference type="GO" id="GO:0008725">
    <property type="term" value="F:DNA-3-methyladenine glycosylase activity"/>
    <property type="evidence" value="ECO:0007669"/>
    <property type="project" value="InterPro"/>
</dbReference>
<comment type="caution">
    <text evidence="1">The sequence shown here is derived from an EMBL/GenBank/DDBJ whole genome shotgun (WGS) entry which is preliminary data.</text>
</comment>
<dbReference type="InterPro" id="IPR005019">
    <property type="entry name" value="Adenine_glyco"/>
</dbReference>
<reference evidence="1" key="1">
    <citation type="submission" date="2013-12" db="EMBL/GenBank/DDBJ databases">
        <title>A Varibaculum cambriense genome reconstructed from a premature infant gut community with otherwise low bacterial novelty that shifts toward anaerobic metabolism during the third week of life.</title>
        <authorList>
            <person name="Brown C.T."/>
            <person name="Sharon I."/>
            <person name="Thomas B.C."/>
            <person name="Castelle C.J."/>
            <person name="Morowitz M.J."/>
            <person name="Banfield J.F."/>
        </authorList>
    </citation>
    <scope>NUCLEOTIDE SEQUENCE</scope>
</reference>
<dbReference type="Pfam" id="PF03352">
    <property type="entry name" value="Adenine_glyco"/>
    <property type="match status" value="1"/>
</dbReference>